<evidence type="ECO:0000313" key="3">
    <source>
        <dbReference type="Proteomes" id="UP001156882"/>
    </source>
</evidence>
<dbReference type="InterPro" id="IPR010921">
    <property type="entry name" value="Trp_repressor/repl_initiator"/>
</dbReference>
<dbReference type="InterPro" id="IPR013159">
    <property type="entry name" value="DnaA_C"/>
</dbReference>
<evidence type="ECO:0000259" key="1">
    <source>
        <dbReference type="SMART" id="SM00760"/>
    </source>
</evidence>
<name>A0ABQ6CBX6_9HYPH</name>
<reference evidence="3" key="1">
    <citation type="journal article" date="2019" name="Int. J. Syst. Evol. Microbiol.">
        <title>The Global Catalogue of Microorganisms (GCM) 10K type strain sequencing project: providing services to taxonomists for standard genome sequencing and annotation.</title>
        <authorList>
            <consortium name="The Broad Institute Genomics Platform"/>
            <consortium name="The Broad Institute Genome Sequencing Center for Infectious Disease"/>
            <person name="Wu L."/>
            <person name="Ma J."/>
        </authorList>
    </citation>
    <scope>NUCLEOTIDE SEQUENCE [LARGE SCALE GENOMIC DNA]</scope>
    <source>
        <strain evidence="3">NBRC 101365</strain>
    </source>
</reference>
<sequence length="173" mass="18624">MTSLSIRDPEIRLVSAREIRARRERLWGAQPPPPPLPANSMPPKSDAVALYRLVYAYEPPAMMLLLPGQPAKCGAAAEPAGPHGPSKRKFAALAKEVACIAAAHRVSLADIRGTGRAPAVRLARRAACYALVMRHPELSYGSIGVLLNKDHTTIYYAAHRHAVLTGLPPVARS</sequence>
<proteinExistence type="predicted"/>
<dbReference type="SUPFAM" id="SSF48295">
    <property type="entry name" value="TrpR-like"/>
    <property type="match status" value="1"/>
</dbReference>
<feature type="domain" description="Chromosomal replication initiator DnaA C-terminal" evidence="1">
    <location>
        <begin position="92"/>
        <end position="161"/>
    </location>
</feature>
<comment type="caution">
    <text evidence="2">The sequence shown here is derived from an EMBL/GenBank/DDBJ whole genome shotgun (WGS) entry which is preliminary data.</text>
</comment>
<dbReference type="RefSeq" id="WP_284310717.1">
    <property type="nucleotide sequence ID" value="NZ_BSPC01000007.1"/>
</dbReference>
<accession>A0ABQ6CBX6</accession>
<evidence type="ECO:0000313" key="2">
    <source>
        <dbReference type="EMBL" id="GLS17883.1"/>
    </source>
</evidence>
<dbReference type="EMBL" id="BSPC01000007">
    <property type="protein sequence ID" value="GLS17883.1"/>
    <property type="molecule type" value="Genomic_DNA"/>
</dbReference>
<gene>
    <name evidence="2" type="ORF">GCM10007874_08990</name>
</gene>
<protein>
    <recommendedName>
        <fullName evidence="1">Chromosomal replication initiator DnaA C-terminal domain-containing protein</fullName>
    </recommendedName>
</protein>
<organism evidence="2 3">
    <name type="scientific">Labrys miyagiensis</name>
    <dbReference type="NCBI Taxonomy" id="346912"/>
    <lineage>
        <taxon>Bacteria</taxon>
        <taxon>Pseudomonadati</taxon>
        <taxon>Pseudomonadota</taxon>
        <taxon>Alphaproteobacteria</taxon>
        <taxon>Hyphomicrobiales</taxon>
        <taxon>Xanthobacteraceae</taxon>
        <taxon>Labrys</taxon>
    </lineage>
</organism>
<keyword evidence="3" id="KW-1185">Reference proteome</keyword>
<dbReference type="Proteomes" id="UP001156882">
    <property type="component" value="Unassembled WGS sequence"/>
</dbReference>
<dbReference type="Gene3D" id="1.10.1750.10">
    <property type="match status" value="1"/>
</dbReference>
<dbReference type="SMART" id="SM00760">
    <property type="entry name" value="Bac_DnaA_C"/>
    <property type="match status" value="1"/>
</dbReference>
<dbReference type="Pfam" id="PF08299">
    <property type="entry name" value="Bac_DnaA_C"/>
    <property type="match status" value="1"/>
</dbReference>